<accession>A0A510DZA0</accession>
<evidence type="ECO:0000313" key="2">
    <source>
        <dbReference type="Proteomes" id="UP000325030"/>
    </source>
</evidence>
<dbReference type="RefSeq" id="WP_149564551.1">
    <property type="nucleotide sequence ID" value="NZ_AP018930.1"/>
</dbReference>
<dbReference type="Proteomes" id="UP000325030">
    <property type="component" value="Chromosome"/>
</dbReference>
<name>A0A510DZA0_9CREN</name>
<organism evidence="1 2">
    <name type="scientific">Sulfuracidifex tepidarius</name>
    <dbReference type="NCBI Taxonomy" id="1294262"/>
    <lineage>
        <taxon>Archaea</taxon>
        <taxon>Thermoproteota</taxon>
        <taxon>Thermoprotei</taxon>
        <taxon>Sulfolobales</taxon>
        <taxon>Sulfolobaceae</taxon>
        <taxon>Sulfuracidifex</taxon>
    </lineage>
</organism>
<reference evidence="2" key="1">
    <citation type="submission" date="2018-09" db="EMBL/GenBank/DDBJ databases">
        <title>Complete Genome Sequencing of Sulfolobus sp. JCM 16834.</title>
        <authorList>
            <person name="Kato S."/>
            <person name="Itoh T."/>
            <person name="Ohkuma M."/>
        </authorList>
    </citation>
    <scope>NUCLEOTIDE SEQUENCE [LARGE SCALE GENOMIC DNA]</scope>
    <source>
        <strain evidence="2">IC-007</strain>
    </source>
</reference>
<sequence>MKTKLLVSLIIALFASGLVFSSAAVSSGIIHLNGINSNSATTSSAANNLSQINNNSVIVSHHSHEHGKSNGRKHGVASNHERHVLNLLSMIPNFKFVGYNSSFLKIGKFYAYDLYGKNLALNKTGGDLVLMTNDSVIAFGEIPPLKAQYVIINYSSDMTGPVGVYMKIFNKSTPGTNDMKDSIVIPFYVPSNVTPPNSTFVRYVYANVTINSTSEEIKFAEYVSEDHVFFLPNTTLFGEVKIPLNLFERYSNYTGKYQVGIFVHSKLVGNSTKVSYMRISEWKLVGVTQIHHWKRDHEVAIIRDGCLTFKGKKLNASNSIMFIHGKNLTSRSYNGTAYVTLKSKDVKFSFLVKGNSTIGIRINSNVSVVLLLHSSLNFTNFINVTIHLRYDGKERSLTFHEVKEGNVYYLISAREFYRGTIDVNAVQVLKELGLKVPVDSVSIGTLLPSYGTVMFKLSSSIFS</sequence>
<dbReference type="GeneID" id="41716602"/>
<proteinExistence type="predicted"/>
<protein>
    <submittedName>
        <fullName evidence="1">Uncharacterized protein</fullName>
    </submittedName>
</protein>
<evidence type="ECO:0000313" key="1">
    <source>
        <dbReference type="EMBL" id="BBG25573.1"/>
    </source>
</evidence>
<gene>
    <name evidence="1" type="ORF">IC007_0078</name>
</gene>
<dbReference type="AlphaFoldDB" id="A0A510DZA0"/>
<dbReference type="EMBL" id="AP018930">
    <property type="protein sequence ID" value="BBG25573.1"/>
    <property type="molecule type" value="Genomic_DNA"/>
</dbReference>